<comment type="caution">
    <text evidence="2">The sequence shown here is derived from an EMBL/GenBank/DDBJ whole genome shotgun (WGS) entry which is preliminary data.</text>
</comment>
<dbReference type="EMBL" id="WESC01000008">
    <property type="protein sequence ID" value="KAB7739829.1"/>
    <property type="molecule type" value="Genomic_DNA"/>
</dbReference>
<evidence type="ECO:0000259" key="1">
    <source>
        <dbReference type="PROSITE" id="PS51154"/>
    </source>
</evidence>
<dbReference type="PANTHER" id="PTHR11106:SF27">
    <property type="entry name" value="MACRO DOMAIN-CONTAINING PROTEIN"/>
    <property type="match status" value="1"/>
</dbReference>
<gene>
    <name evidence="2" type="ORF">F2P47_09955</name>
</gene>
<keyword evidence="3" id="KW-1185">Reference proteome</keyword>
<dbReference type="Proteomes" id="UP000468901">
    <property type="component" value="Unassembled WGS sequence"/>
</dbReference>
<dbReference type="InterPro" id="IPR002589">
    <property type="entry name" value="Macro_dom"/>
</dbReference>
<evidence type="ECO:0000313" key="3">
    <source>
        <dbReference type="Proteomes" id="UP000468901"/>
    </source>
</evidence>
<accession>A0A6N6VLJ6</accession>
<dbReference type="Pfam" id="PF01661">
    <property type="entry name" value="Macro"/>
    <property type="match status" value="1"/>
</dbReference>
<dbReference type="Gene3D" id="3.40.220.10">
    <property type="entry name" value="Leucine Aminopeptidase, subunit E, domain 1"/>
    <property type="match status" value="1"/>
</dbReference>
<feature type="domain" description="Macro" evidence="1">
    <location>
        <begin position="1"/>
        <end position="172"/>
    </location>
</feature>
<dbReference type="AlphaFoldDB" id="A0A6N6VLJ6"/>
<dbReference type="PROSITE" id="PS51154">
    <property type="entry name" value="MACRO"/>
    <property type="match status" value="1"/>
</dbReference>
<dbReference type="SUPFAM" id="SSF52949">
    <property type="entry name" value="Macro domain-like"/>
    <property type="match status" value="1"/>
</dbReference>
<dbReference type="RefSeq" id="WP_152216210.1">
    <property type="nucleotide sequence ID" value="NZ_JBAQYD010000009.1"/>
</dbReference>
<dbReference type="PANTHER" id="PTHR11106">
    <property type="entry name" value="GANGLIOSIDE INDUCED DIFFERENTIATION ASSOCIATED PROTEIN 2-RELATED"/>
    <property type="match status" value="1"/>
</dbReference>
<dbReference type="InterPro" id="IPR043472">
    <property type="entry name" value="Macro_dom-like"/>
</dbReference>
<organism evidence="2 3">
    <name type="scientific">Parvibaculum sedimenti</name>
    <dbReference type="NCBI Taxonomy" id="2608632"/>
    <lineage>
        <taxon>Bacteria</taxon>
        <taxon>Pseudomonadati</taxon>
        <taxon>Pseudomonadota</taxon>
        <taxon>Alphaproteobacteria</taxon>
        <taxon>Hyphomicrobiales</taxon>
        <taxon>Parvibaculaceae</taxon>
        <taxon>Parvibaculum</taxon>
    </lineage>
</organism>
<dbReference type="GO" id="GO:0061463">
    <property type="term" value="F:O-acetyl-ADP-ribose deacetylase activity"/>
    <property type="evidence" value="ECO:0007669"/>
    <property type="project" value="TreeGrafter"/>
</dbReference>
<sequence length="172" mass="17704">MTSAEARIEIHVGDITRLPVTAIANAANEALAPGGGVCGAIFRAAGPGLAEECRALQGCMTGDCKLTSGYGLPARWILHCVGPVWHGGGRGEARLLASCYTQALAIAAERKFESVAFPAISTGIYGYPPAEAAAAAVGAVRAHLATHEWPRRVVLVAFDEAAASPLRAVLSN</sequence>
<dbReference type="SMART" id="SM00506">
    <property type="entry name" value="A1pp"/>
    <property type="match status" value="1"/>
</dbReference>
<name>A0A6N6VLJ6_9HYPH</name>
<proteinExistence type="predicted"/>
<protein>
    <submittedName>
        <fullName evidence="2">RNase III inhibitor</fullName>
    </submittedName>
</protein>
<evidence type="ECO:0000313" key="2">
    <source>
        <dbReference type="EMBL" id="KAB7739829.1"/>
    </source>
</evidence>
<reference evidence="2 3" key="1">
    <citation type="submission" date="2019-09" db="EMBL/GenBank/DDBJ databases">
        <title>Parvibaculum sedimenti sp. nov., isolated from sediment.</title>
        <authorList>
            <person name="Wang Y."/>
        </authorList>
    </citation>
    <scope>NUCLEOTIDE SEQUENCE [LARGE SCALE GENOMIC DNA]</scope>
    <source>
        <strain evidence="2 3">HXT-9</strain>
    </source>
</reference>